<dbReference type="STRING" id="858640.A3K86_06960"/>
<dbReference type="OrthoDB" id="5816916at2"/>
<name>A0A178KMK5_9GAMM</name>
<accession>A0A178KMK5</accession>
<organism evidence="1 2">
    <name type="scientific">Photobacterium jeanii</name>
    <dbReference type="NCBI Taxonomy" id="858640"/>
    <lineage>
        <taxon>Bacteria</taxon>
        <taxon>Pseudomonadati</taxon>
        <taxon>Pseudomonadota</taxon>
        <taxon>Gammaproteobacteria</taxon>
        <taxon>Vibrionales</taxon>
        <taxon>Vibrionaceae</taxon>
        <taxon>Photobacterium</taxon>
    </lineage>
</organism>
<dbReference type="EMBL" id="LVHF01000012">
    <property type="protein sequence ID" value="OAN18618.1"/>
    <property type="molecule type" value="Genomic_DNA"/>
</dbReference>
<protein>
    <submittedName>
        <fullName evidence="1">Flagellar rod protein FlaI</fullName>
    </submittedName>
</protein>
<dbReference type="RefSeq" id="WP_068329684.1">
    <property type="nucleotide sequence ID" value="NZ_LVHF01000012.1"/>
</dbReference>
<comment type="caution">
    <text evidence="1">The sequence shown here is derived from an EMBL/GenBank/DDBJ whole genome shotgun (WGS) entry which is preliminary data.</text>
</comment>
<keyword evidence="1" id="KW-0282">Flagellum</keyword>
<sequence length="94" mass="11128">MQQLDQLDQQLASLLTSSAEVDAEQLQQLLQQRETLLQTLMAQPEQLDQQQWQAAVERTSLLLEQIRQHRERSASELQRLQHGQRSMQIYNKFR</sequence>
<reference evidence="1 2" key="1">
    <citation type="submission" date="2016-03" db="EMBL/GenBank/DDBJ databases">
        <title>Photobacterium proteolyticum sp. nov. a protease producing bacterium isolated from ocean sediments of Laizhou Bay.</title>
        <authorList>
            <person name="Li Y."/>
        </authorList>
    </citation>
    <scope>NUCLEOTIDE SEQUENCE [LARGE SCALE GENOMIC DNA]</scope>
    <source>
        <strain evidence="1 2">R-40508</strain>
    </source>
</reference>
<evidence type="ECO:0000313" key="2">
    <source>
        <dbReference type="Proteomes" id="UP000078503"/>
    </source>
</evidence>
<evidence type="ECO:0000313" key="1">
    <source>
        <dbReference type="EMBL" id="OAN18618.1"/>
    </source>
</evidence>
<keyword evidence="2" id="KW-1185">Reference proteome</keyword>
<dbReference type="AlphaFoldDB" id="A0A178KMK5"/>
<proteinExistence type="predicted"/>
<keyword evidence="1" id="KW-0969">Cilium</keyword>
<gene>
    <name evidence="1" type="ORF">A3K86_06960</name>
</gene>
<keyword evidence="1" id="KW-0966">Cell projection</keyword>
<dbReference type="Proteomes" id="UP000078503">
    <property type="component" value="Unassembled WGS sequence"/>
</dbReference>